<evidence type="ECO:0000313" key="3">
    <source>
        <dbReference type="Proteomes" id="UP000654075"/>
    </source>
</evidence>
<protein>
    <submittedName>
        <fullName evidence="2">Uncharacterized protein</fullName>
    </submittedName>
</protein>
<dbReference type="EMBL" id="CAJNNV010029603">
    <property type="protein sequence ID" value="CAE8629165.1"/>
    <property type="molecule type" value="Genomic_DNA"/>
</dbReference>
<evidence type="ECO:0000313" key="2">
    <source>
        <dbReference type="EMBL" id="CAE8629165.1"/>
    </source>
</evidence>
<accession>A0A813GRX0</accession>
<keyword evidence="1" id="KW-0812">Transmembrane</keyword>
<gene>
    <name evidence="2" type="ORF">PGLA1383_LOCUS45706</name>
</gene>
<sequence>MAPKQSALAAKFQKAGGLAAKIAAAKEKGELAEPPKDLDPLQLGSIILLTFLTLWTLMCTVLAGLFIVRYLAAMEQEQSWYALNGCTQWAKLEASRVLLAAGQAKNAIASAIELGHIKSSTDYAAIERAVAPVLMTAPWLRTVELAFSDRPVGLVIGHAAAGDFGARRLTLQSNGPDCFLLGPEGCADLGVYPGTFPDWYPTARALQIDLEAAMLNVSRTQGGPAVELSELDKFRLEVEAPPAQEWASAGELSYGVQEGVSPFSSALAWFPSRRLMFRHPLPQGWSATKMIVTGRVTLEVAELSGSRLKDERLGPGGRVFLVDGEQNVLSSLEPKDLLTIDPGTNSIRLRKLRELPDSSWADQLQEAFDAKGKISEVQMRDQAGLTAVLSPLAPPLHDFAVVVVTTLAGSTFVDDTLFGTMLGLSGVTVLPYLASVIAGLALLFKTQKDAIKASKKKKPNRPSIFKGLMARRPPKWGGGAKSPQAWDRNLPMGADLTGAGEAGWAPPTVSQNGFGPKRGFIASRLSGIRASFIDPDYVIDPSDHLTCRGRLKMCLRRCCRVVA</sequence>
<keyword evidence="3" id="KW-1185">Reference proteome</keyword>
<comment type="caution">
    <text evidence="2">The sequence shown here is derived from an EMBL/GenBank/DDBJ whole genome shotgun (WGS) entry which is preliminary data.</text>
</comment>
<proteinExistence type="predicted"/>
<dbReference type="OrthoDB" id="434284at2759"/>
<dbReference type="AlphaFoldDB" id="A0A813GRX0"/>
<keyword evidence="1" id="KW-0472">Membrane</keyword>
<feature type="transmembrane region" description="Helical" evidence="1">
    <location>
        <begin position="383"/>
        <end position="409"/>
    </location>
</feature>
<evidence type="ECO:0000256" key="1">
    <source>
        <dbReference type="SAM" id="Phobius"/>
    </source>
</evidence>
<feature type="transmembrane region" description="Helical" evidence="1">
    <location>
        <begin position="46"/>
        <end position="68"/>
    </location>
</feature>
<name>A0A813GRX0_POLGL</name>
<dbReference type="Proteomes" id="UP000654075">
    <property type="component" value="Unassembled WGS sequence"/>
</dbReference>
<organism evidence="2 3">
    <name type="scientific">Polarella glacialis</name>
    <name type="common">Dinoflagellate</name>
    <dbReference type="NCBI Taxonomy" id="89957"/>
    <lineage>
        <taxon>Eukaryota</taxon>
        <taxon>Sar</taxon>
        <taxon>Alveolata</taxon>
        <taxon>Dinophyceae</taxon>
        <taxon>Suessiales</taxon>
        <taxon>Suessiaceae</taxon>
        <taxon>Polarella</taxon>
    </lineage>
</organism>
<feature type="transmembrane region" description="Helical" evidence="1">
    <location>
        <begin position="421"/>
        <end position="444"/>
    </location>
</feature>
<reference evidence="2" key="1">
    <citation type="submission" date="2021-02" db="EMBL/GenBank/DDBJ databases">
        <authorList>
            <person name="Dougan E. K."/>
            <person name="Rhodes N."/>
            <person name="Thang M."/>
            <person name="Chan C."/>
        </authorList>
    </citation>
    <scope>NUCLEOTIDE SEQUENCE</scope>
</reference>
<keyword evidence="1" id="KW-1133">Transmembrane helix</keyword>